<dbReference type="OrthoDB" id="9811884at2"/>
<dbReference type="PANTHER" id="PTHR48090">
    <property type="entry name" value="UNDECAPRENYL-PHOSPHATE 4-DEOXY-4-FORMAMIDO-L-ARABINOSE TRANSFERASE-RELATED"/>
    <property type="match status" value="1"/>
</dbReference>
<gene>
    <name evidence="2" type="ORF">B1A74_10030</name>
</gene>
<dbReference type="SUPFAM" id="SSF53448">
    <property type="entry name" value="Nucleotide-diphospho-sugar transferases"/>
    <property type="match status" value="1"/>
</dbReference>
<dbReference type="InterPro" id="IPR050256">
    <property type="entry name" value="Glycosyltransferase_2"/>
</dbReference>
<reference evidence="2 3" key="1">
    <citation type="submission" date="2017-02" db="EMBL/GenBank/DDBJ databases">
        <title>Genomic diversity within the haloalkaliphilic genus Thioalkalivibrio.</title>
        <authorList>
            <person name="Ahn A.-C."/>
            <person name="Meier-Kolthoff J."/>
            <person name="Overmars L."/>
            <person name="Richter M."/>
            <person name="Woyke T."/>
            <person name="Sorokin D.Y."/>
            <person name="Muyzer G."/>
        </authorList>
    </citation>
    <scope>NUCLEOTIDE SEQUENCE [LARGE SCALE GENOMIC DNA]</scope>
    <source>
        <strain evidence="2 3">HL17</strain>
    </source>
</reference>
<name>A0A1V2ZWZ2_9GAMM</name>
<dbReference type="GO" id="GO:0016740">
    <property type="term" value="F:transferase activity"/>
    <property type="evidence" value="ECO:0007669"/>
    <property type="project" value="UniProtKB-KW"/>
</dbReference>
<comment type="caution">
    <text evidence="2">The sequence shown here is derived from an EMBL/GenBank/DDBJ whole genome shotgun (WGS) entry which is preliminary data.</text>
</comment>
<evidence type="ECO:0000313" key="3">
    <source>
        <dbReference type="Proteomes" id="UP000189177"/>
    </source>
</evidence>
<dbReference type="STRING" id="252474.B1A74_10030"/>
<dbReference type="AlphaFoldDB" id="A0A1V2ZWZ2"/>
<protein>
    <submittedName>
        <fullName evidence="2">Family 2 glycosyl transferase</fullName>
    </submittedName>
</protein>
<organism evidence="2 3">
    <name type="scientific">Thioalkalivibrio halophilus</name>
    <dbReference type="NCBI Taxonomy" id="252474"/>
    <lineage>
        <taxon>Bacteria</taxon>
        <taxon>Pseudomonadati</taxon>
        <taxon>Pseudomonadota</taxon>
        <taxon>Gammaproteobacteria</taxon>
        <taxon>Chromatiales</taxon>
        <taxon>Ectothiorhodospiraceae</taxon>
        <taxon>Thioalkalivibrio</taxon>
    </lineage>
</organism>
<keyword evidence="2" id="KW-0808">Transferase</keyword>
<dbReference type="InterPro" id="IPR029044">
    <property type="entry name" value="Nucleotide-diphossugar_trans"/>
</dbReference>
<dbReference type="InterPro" id="IPR001173">
    <property type="entry name" value="Glyco_trans_2-like"/>
</dbReference>
<sequence>MTEPVVFAVIPAHNEAATIEAVAAAARAQVDRVLVVDDGSADDTATLAATHAEVLRLEPNRGKAGALWAGMQQAVAEGADAVVTLDGDGQHDAKEIPALIAAWREQPRHLILGARLKERESTPPLRLFGNRVADFWIGWASAQPLRDSQSGFRLYPADLLRQMRIPHGRGRSFVFESEALIAAERHGFPARLVPVRCIYPEDRRPSHFRPAADTLRIIFMVAGHLLRRGMRPLGLWRSLRRPEVAPTVENS</sequence>
<evidence type="ECO:0000313" key="2">
    <source>
        <dbReference type="EMBL" id="OOC09648.1"/>
    </source>
</evidence>
<feature type="domain" description="Glycosyltransferase 2-like" evidence="1">
    <location>
        <begin position="9"/>
        <end position="127"/>
    </location>
</feature>
<dbReference type="Pfam" id="PF00535">
    <property type="entry name" value="Glycos_transf_2"/>
    <property type="match status" value="1"/>
</dbReference>
<dbReference type="EMBL" id="MUZR01000041">
    <property type="protein sequence ID" value="OOC09648.1"/>
    <property type="molecule type" value="Genomic_DNA"/>
</dbReference>
<dbReference type="RefSeq" id="WP_077244541.1">
    <property type="nucleotide sequence ID" value="NZ_MUZR01000041.1"/>
</dbReference>
<dbReference type="CDD" id="cd04179">
    <property type="entry name" value="DPM_DPG-synthase_like"/>
    <property type="match status" value="1"/>
</dbReference>
<keyword evidence="3" id="KW-1185">Reference proteome</keyword>
<dbReference type="PANTHER" id="PTHR48090:SF7">
    <property type="entry name" value="RFBJ PROTEIN"/>
    <property type="match status" value="1"/>
</dbReference>
<evidence type="ECO:0000259" key="1">
    <source>
        <dbReference type="Pfam" id="PF00535"/>
    </source>
</evidence>
<proteinExistence type="predicted"/>
<dbReference type="Gene3D" id="3.90.550.10">
    <property type="entry name" value="Spore Coat Polysaccharide Biosynthesis Protein SpsA, Chain A"/>
    <property type="match status" value="1"/>
</dbReference>
<dbReference type="Proteomes" id="UP000189177">
    <property type="component" value="Unassembled WGS sequence"/>
</dbReference>
<accession>A0A1V2ZWZ2</accession>